<evidence type="ECO:0000313" key="5">
    <source>
        <dbReference type="Proteomes" id="UP000054107"/>
    </source>
</evidence>
<feature type="transmembrane region" description="Helical" evidence="2">
    <location>
        <begin position="138"/>
        <end position="160"/>
    </location>
</feature>
<evidence type="ECO:0000256" key="3">
    <source>
        <dbReference type="SAM" id="SignalP"/>
    </source>
</evidence>
<reference evidence="4 5" key="1">
    <citation type="submission" date="2014-09" db="EMBL/GenBank/DDBJ databases">
        <authorList>
            <person name="Ellenberger Sabrina"/>
        </authorList>
    </citation>
    <scope>NUCLEOTIDE SEQUENCE [LARGE SCALE GENOMIC DNA]</scope>
    <source>
        <strain evidence="4 5">CBS 412.66</strain>
    </source>
</reference>
<evidence type="ECO:0000256" key="2">
    <source>
        <dbReference type="SAM" id="Phobius"/>
    </source>
</evidence>
<sequence>MRSSTTKFVLFMMFVACLIVTQVVAKHHHKHCEDDDHEDWDDDNDWNDDDHDWDNDNDNDNESNNDWDKNNGDWNSSNGTWDSGASSWPGSWPTPTYGQSTGYYPPGAPATITGTYTQVFTATGLPSRVPNQPPTGSMASATGMGVPVTLAAIMFTIIIVA</sequence>
<feature type="signal peptide" evidence="3">
    <location>
        <begin position="1"/>
        <end position="25"/>
    </location>
</feature>
<accession>A0A0B7N570</accession>
<keyword evidence="2" id="KW-0812">Transmembrane</keyword>
<keyword evidence="2" id="KW-0472">Membrane</keyword>
<keyword evidence="3" id="KW-0732">Signal</keyword>
<keyword evidence="2" id="KW-1133">Transmembrane helix</keyword>
<feature type="region of interest" description="Disordered" evidence="1">
    <location>
        <begin position="51"/>
        <end position="92"/>
    </location>
</feature>
<feature type="compositionally biased region" description="Acidic residues" evidence="1">
    <location>
        <begin position="51"/>
        <end position="65"/>
    </location>
</feature>
<protein>
    <submittedName>
        <fullName evidence="4">Uncharacterized protein</fullName>
    </submittedName>
</protein>
<gene>
    <name evidence="4" type="primary">PARPA_04299.1 scaffold 12477</name>
</gene>
<organism evidence="4 5">
    <name type="scientific">Parasitella parasitica</name>
    <dbReference type="NCBI Taxonomy" id="35722"/>
    <lineage>
        <taxon>Eukaryota</taxon>
        <taxon>Fungi</taxon>
        <taxon>Fungi incertae sedis</taxon>
        <taxon>Mucoromycota</taxon>
        <taxon>Mucoromycotina</taxon>
        <taxon>Mucoromycetes</taxon>
        <taxon>Mucorales</taxon>
        <taxon>Mucorineae</taxon>
        <taxon>Mucoraceae</taxon>
        <taxon>Parasitella</taxon>
    </lineage>
</organism>
<evidence type="ECO:0000256" key="1">
    <source>
        <dbReference type="SAM" id="MobiDB-lite"/>
    </source>
</evidence>
<feature type="compositionally biased region" description="Polar residues" evidence="1">
    <location>
        <begin position="80"/>
        <end position="92"/>
    </location>
</feature>
<proteinExistence type="predicted"/>
<dbReference type="Proteomes" id="UP000054107">
    <property type="component" value="Unassembled WGS sequence"/>
</dbReference>
<dbReference type="AlphaFoldDB" id="A0A0B7N570"/>
<evidence type="ECO:0000313" key="4">
    <source>
        <dbReference type="EMBL" id="CEP10583.1"/>
    </source>
</evidence>
<keyword evidence="5" id="KW-1185">Reference proteome</keyword>
<dbReference type="EMBL" id="LN724412">
    <property type="protein sequence ID" value="CEP10583.1"/>
    <property type="molecule type" value="Genomic_DNA"/>
</dbReference>
<dbReference type="OrthoDB" id="2285224at2759"/>
<feature type="chain" id="PRO_5002121165" evidence="3">
    <location>
        <begin position="26"/>
        <end position="161"/>
    </location>
</feature>
<name>A0A0B7N570_9FUNG</name>